<reference evidence="1 2" key="1">
    <citation type="submission" date="2024-09" db="EMBL/GenBank/DDBJ databases">
        <authorList>
            <person name="Sun Q."/>
            <person name="Mori K."/>
        </authorList>
    </citation>
    <scope>NUCLEOTIDE SEQUENCE [LARGE SCALE GENOMIC DNA]</scope>
    <source>
        <strain evidence="1 2">CCM 7538</strain>
    </source>
</reference>
<gene>
    <name evidence="1" type="ORF">ACFFHT_06595</name>
</gene>
<name>A0ABV6HX60_9PAST</name>
<protein>
    <submittedName>
        <fullName evidence="1">Uncharacterized protein</fullName>
    </submittedName>
</protein>
<accession>A0ABV6HX60</accession>
<dbReference type="EMBL" id="JBHLWA010000030">
    <property type="protein sequence ID" value="MFC0323227.1"/>
    <property type="molecule type" value="Genomic_DNA"/>
</dbReference>
<keyword evidence="2" id="KW-1185">Reference proteome</keyword>
<evidence type="ECO:0000313" key="1">
    <source>
        <dbReference type="EMBL" id="MFC0323227.1"/>
    </source>
</evidence>
<dbReference type="Proteomes" id="UP001589769">
    <property type="component" value="Unassembled WGS sequence"/>
</dbReference>
<dbReference type="RefSeq" id="WP_382374627.1">
    <property type="nucleotide sequence ID" value="NZ_JBHLWA010000030.1"/>
</dbReference>
<proteinExistence type="predicted"/>
<organism evidence="1 2">
    <name type="scientific">Gallibacterium melopsittaci</name>
    <dbReference type="NCBI Taxonomy" id="516063"/>
    <lineage>
        <taxon>Bacteria</taxon>
        <taxon>Pseudomonadati</taxon>
        <taxon>Pseudomonadota</taxon>
        <taxon>Gammaproteobacteria</taxon>
        <taxon>Pasteurellales</taxon>
        <taxon>Pasteurellaceae</taxon>
        <taxon>Gallibacterium</taxon>
    </lineage>
</organism>
<comment type="caution">
    <text evidence="1">The sequence shown here is derived from an EMBL/GenBank/DDBJ whole genome shotgun (WGS) entry which is preliminary data.</text>
</comment>
<sequence>MHIADYTFWVEYNEKHNNKVIIHGWSNKSDLINLIQEPNAVTPSGRPMPKPCKRLPYSKFRNIPSFLDEIKQARTTGIYQIEANKIFHNVDNSDILENDSIGENYNNWVKEVIHRLLNSKSNIRITIFNTKNIISIMCENIETKQMGKVISFIPSNNNYIAREFFINLVKSIENMLSYI</sequence>
<evidence type="ECO:0000313" key="2">
    <source>
        <dbReference type="Proteomes" id="UP001589769"/>
    </source>
</evidence>